<dbReference type="PANTHER" id="PTHR21310">
    <property type="entry name" value="AMINOGLYCOSIDE PHOSPHOTRANSFERASE-RELATED-RELATED"/>
    <property type="match status" value="1"/>
</dbReference>
<dbReference type="InterPro" id="IPR051678">
    <property type="entry name" value="AGP_Transferase"/>
</dbReference>
<name>A0ABW3DC68_9BACL</name>
<dbReference type="EMBL" id="JBHTIU010000040">
    <property type="protein sequence ID" value="MFD0870179.1"/>
    <property type="molecule type" value="Genomic_DNA"/>
</dbReference>
<organism evidence="2 3">
    <name type="scientific">Paenibacillus residui</name>
    <dbReference type="NCBI Taxonomy" id="629724"/>
    <lineage>
        <taxon>Bacteria</taxon>
        <taxon>Bacillati</taxon>
        <taxon>Bacillota</taxon>
        <taxon>Bacilli</taxon>
        <taxon>Bacillales</taxon>
        <taxon>Paenibacillaceae</taxon>
        <taxon>Paenibacillus</taxon>
    </lineage>
</organism>
<dbReference type="SUPFAM" id="SSF56112">
    <property type="entry name" value="Protein kinase-like (PK-like)"/>
    <property type="match status" value="1"/>
</dbReference>
<dbReference type="Gene3D" id="3.30.200.150">
    <property type="match status" value="1"/>
</dbReference>
<comment type="caution">
    <text evidence="2">The sequence shown here is derived from an EMBL/GenBank/DDBJ whole genome shotgun (WGS) entry which is preliminary data.</text>
</comment>
<dbReference type="InterPro" id="IPR000719">
    <property type="entry name" value="Prot_kinase_dom"/>
</dbReference>
<protein>
    <submittedName>
        <fullName evidence="2">Phosphotransferase family protein</fullName>
    </submittedName>
</protein>
<evidence type="ECO:0000259" key="1">
    <source>
        <dbReference type="PROSITE" id="PS50011"/>
    </source>
</evidence>
<dbReference type="Pfam" id="PF01636">
    <property type="entry name" value="APH"/>
    <property type="match status" value="1"/>
</dbReference>
<dbReference type="PROSITE" id="PS50011">
    <property type="entry name" value="PROTEIN_KINASE_DOM"/>
    <property type="match status" value="1"/>
</dbReference>
<reference evidence="3" key="1">
    <citation type="journal article" date="2019" name="Int. J. Syst. Evol. Microbiol.">
        <title>The Global Catalogue of Microorganisms (GCM) 10K type strain sequencing project: providing services to taxonomists for standard genome sequencing and annotation.</title>
        <authorList>
            <consortium name="The Broad Institute Genomics Platform"/>
            <consortium name="The Broad Institute Genome Sequencing Center for Infectious Disease"/>
            <person name="Wu L."/>
            <person name="Ma J."/>
        </authorList>
    </citation>
    <scope>NUCLEOTIDE SEQUENCE [LARGE SCALE GENOMIC DNA]</scope>
    <source>
        <strain evidence="3">CCUG 57263</strain>
    </source>
</reference>
<evidence type="ECO:0000313" key="3">
    <source>
        <dbReference type="Proteomes" id="UP001597120"/>
    </source>
</evidence>
<dbReference type="InterPro" id="IPR011009">
    <property type="entry name" value="Kinase-like_dom_sf"/>
</dbReference>
<sequence length="317" mass="36238">MIKKDAPSLDLAAQIVGEYLNSTAFKIERVLSGVSTYVYRIRLGEETLYLRVLPEQERSLGVEVHVHSLVRRMGVQVPEVIHFEHHNEVLGMSVMLVKEIPGSSVEDCISNGEYEDILYQAGQQIAVIHQVKVDGFGWIIRDQEQYGNSLRGEKKTLQDYICPYLEEDLFLLSQKVFSKVETSQITDIINSGMELMSGHEAHLVHGDFDDSHIFQQAGKYTGIIDFGEIQGSSPLYDLGHFKLHDGQRYYGFDSLAKRYDAVTSLSYYDLLEIDLWALWIGVRRLGMICGRTWGCYHEHLIKTVTMEMELLKNKLKL</sequence>
<dbReference type="Gene3D" id="3.90.1200.10">
    <property type="match status" value="1"/>
</dbReference>
<dbReference type="RefSeq" id="WP_379288726.1">
    <property type="nucleotide sequence ID" value="NZ_JBHTIU010000040.1"/>
</dbReference>
<feature type="domain" description="Protein kinase" evidence="1">
    <location>
        <begin position="24"/>
        <end position="317"/>
    </location>
</feature>
<keyword evidence="3" id="KW-1185">Reference proteome</keyword>
<accession>A0ABW3DC68</accession>
<dbReference type="InterPro" id="IPR002575">
    <property type="entry name" value="Aminoglycoside_PTrfase"/>
</dbReference>
<dbReference type="Proteomes" id="UP001597120">
    <property type="component" value="Unassembled WGS sequence"/>
</dbReference>
<gene>
    <name evidence="2" type="ORF">ACFQ03_13540</name>
</gene>
<evidence type="ECO:0000313" key="2">
    <source>
        <dbReference type="EMBL" id="MFD0870179.1"/>
    </source>
</evidence>
<proteinExistence type="predicted"/>